<dbReference type="SUPFAM" id="SSF54001">
    <property type="entry name" value="Cysteine proteinases"/>
    <property type="match status" value="1"/>
</dbReference>
<dbReference type="AlphaFoldDB" id="H1DKJ9"/>
<comment type="caution">
    <text evidence="1">The sequence shown here is derived from an EMBL/GenBank/DDBJ whole genome shotgun (WGS) entry which is preliminary data.</text>
</comment>
<name>H1DKJ9_9BACT</name>
<dbReference type="Gene3D" id="1.10.3670.10">
    <property type="entry name" value="Putative xylanase like domain"/>
    <property type="match status" value="1"/>
</dbReference>
<evidence type="ECO:0000313" key="1">
    <source>
        <dbReference type="EMBL" id="EHP45492.1"/>
    </source>
</evidence>
<dbReference type="eggNOG" id="COG0657">
    <property type="taxonomic scope" value="Bacteria"/>
</dbReference>
<dbReference type="HOGENOM" id="CLU_065574_0_1_10"/>
<organism evidence="1 2">
    <name type="scientific">Odoribacter laneus YIT 12061</name>
    <dbReference type="NCBI Taxonomy" id="742817"/>
    <lineage>
        <taxon>Bacteria</taxon>
        <taxon>Pseudomonadati</taxon>
        <taxon>Bacteroidota</taxon>
        <taxon>Bacteroidia</taxon>
        <taxon>Bacteroidales</taxon>
        <taxon>Odoribacteraceae</taxon>
        <taxon>Odoribacter</taxon>
    </lineage>
</organism>
<dbReference type="Gene3D" id="2.30.260.10">
    <property type="entry name" value="putative xylanase like domain"/>
    <property type="match status" value="1"/>
</dbReference>
<dbReference type="STRING" id="742817.HMPREF9449_02785"/>
<dbReference type="Pfam" id="PF07313">
    <property type="entry name" value="AmiA-like"/>
    <property type="match status" value="1"/>
</dbReference>
<proteinExistence type="predicted"/>
<dbReference type="InterPro" id="IPR010846">
    <property type="entry name" value="AmiA-like"/>
</dbReference>
<dbReference type="GeneID" id="98070310"/>
<dbReference type="Proteomes" id="UP000004892">
    <property type="component" value="Unassembled WGS sequence"/>
</dbReference>
<evidence type="ECO:0000313" key="2">
    <source>
        <dbReference type="Proteomes" id="UP000004892"/>
    </source>
</evidence>
<protein>
    <recommendedName>
        <fullName evidence="3">DUF1460 domain-containing protein</fullName>
    </recommendedName>
</protein>
<evidence type="ECO:0008006" key="3">
    <source>
        <dbReference type="Google" id="ProtNLM"/>
    </source>
</evidence>
<accession>H1DKJ9</accession>
<dbReference type="PATRIC" id="fig|742817.3.peg.2976"/>
<reference evidence="1 2" key="1">
    <citation type="submission" date="2012-01" db="EMBL/GenBank/DDBJ databases">
        <title>The Genome Sequence of Odoribacter laneus YIT 12061.</title>
        <authorList>
            <consortium name="The Broad Institute Genome Sequencing Platform"/>
            <person name="Earl A."/>
            <person name="Ward D."/>
            <person name="Feldgarden M."/>
            <person name="Gevers D."/>
            <person name="Morotomi M."/>
            <person name="Young S.K."/>
            <person name="Zeng Q."/>
            <person name="Gargeya S."/>
            <person name="Fitzgerald M."/>
            <person name="Haas B."/>
            <person name="Abouelleil A."/>
            <person name="Alvarado L."/>
            <person name="Arachchi H.M."/>
            <person name="Berlin A."/>
            <person name="Chapman S.B."/>
            <person name="Gearin G."/>
            <person name="Goldberg J."/>
            <person name="Griggs A."/>
            <person name="Gujja S."/>
            <person name="Hansen M."/>
            <person name="Heiman D."/>
            <person name="Howarth C."/>
            <person name="Larimer J."/>
            <person name="Lui A."/>
            <person name="MacDonald P.J.P."/>
            <person name="McCowen C."/>
            <person name="Montmayeur A."/>
            <person name="Murphy C."/>
            <person name="Neiman D."/>
            <person name="Pearson M."/>
            <person name="Priest M."/>
            <person name="Roberts A."/>
            <person name="Saif S."/>
            <person name="Shea T."/>
            <person name="Sisk P."/>
            <person name="Stolte C."/>
            <person name="Sykes S."/>
            <person name="Wortman J."/>
            <person name="Nusbaum C."/>
            <person name="Birren B."/>
        </authorList>
    </citation>
    <scope>NUCLEOTIDE SEQUENCE [LARGE SCALE GENOMIC DNA]</scope>
    <source>
        <strain evidence="1 2">YIT 12061</strain>
    </source>
</reference>
<dbReference type="EMBL" id="ADMC01000030">
    <property type="protein sequence ID" value="EHP45492.1"/>
    <property type="molecule type" value="Genomic_DNA"/>
</dbReference>
<dbReference type="InterPro" id="IPR038765">
    <property type="entry name" value="Papain-like_cys_pep_sf"/>
</dbReference>
<gene>
    <name evidence="1" type="ORF">HMPREF9449_02785</name>
</gene>
<keyword evidence="2" id="KW-1185">Reference proteome</keyword>
<sequence length="282" mass="32105">MKKIFWLILGVWMGGIIELKAVPLQTADSSVLAAFWDYARMQNLAHLPVNERIPLIGTFFLGKPYQSGTLEKGSQEELIVDLREFDCVTFLENTLALAFLERYDAAAVPLFLDNLKKIRYRNGKIEGYTSRLHYSSDWLYEMQRQGFLEDVTRECGGIHFPIDVFFMTKNACRYPAFEKDSLLIFQMEQIETAIGKRKYFYIPKKDIGKIQEKIQEGDIVLLTTDIKGLDTSHVGIAVKKGEKTYLLHASSSAGKVVLSALPLSEYMEKIPSQTGIMLGRVR</sequence>
<dbReference type="RefSeq" id="WP_009137928.1">
    <property type="nucleotide sequence ID" value="NZ_JH594597.1"/>
</dbReference>